<evidence type="ECO:0000256" key="3">
    <source>
        <dbReference type="ARBA" id="ARBA00022884"/>
    </source>
</evidence>
<evidence type="ECO:0000313" key="6">
    <source>
        <dbReference type="EMBL" id="BBA29534.1"/>
    </source>
</evidence>
<dbReference type="InterPro" id="IPR040932">
    <property type="entry name" value="Csm4_C"/>
</dbReference>
<protein>
    <recommendedName>
        <fullName evidence="2">CRISPR system Cms protein Csm4</fullName>
    </recommendedName>
</protein>
<proteinExistence type="inferred from homology"/>
<evidence type="ECO:0000256" key="1">
    <source>
        <dbReference type="ARBA" id="ARBA00005772"/>
    </source>
</evidence>
<evidence type="ECO:0000256" key="4">
    <source>
        <dbReference type="ARBA" id="ARBA00023118"/>
    </source>
</evidence>
<dbReference type="RefSeq" id="WP_120174707.1">
    <property type="nucleotide sequence ID" value="NZ_AP018050.1"/>
</dbReference>
<dbReference type="AlphaFoldDB" id="A0A250KHX4"/>
<dbReference type="GO" id="GO:0003723">
    <property type="term" value="F:RNA binding"/>
    <property type="evidence" value="ECO:0007669"/>
    <property type="project" value="UniProtKB-KW"/>
</dbReference>
<dbReference type="Proteomes" id="UP000267517">
    <property type="component" value="Chromosome II"/>
</dbReference>
<accession>A0A250KHX4</accession>
<dbReference type="NCBIfam" id="TIGR01903">
    <property type="entry name" value="cas5_csm4"/>
    <property type="match status" value="1"/>
</dbReference>
<comment type="similarity">
    <text evidence="1">Belongs to the CRISPR-associated Csm4 family.</text>
</comment>
<name>A0A250KHX4_9BACT</name>
<sequence length="333" mass="37895">MKTFSIIKLTNLSPIHIGMGREATDCSAHTLHSDTLSAALAAMRVQIKGPKEIKEFINSFSISSAFPFWENHLFLPKPQGRLQVRIREKEESLTRKILKGVQYIESSLWSQLIKGEVIYVDQNQIHKNLLYGSMNNGSFPIISRSQVNERVSVSREKGKDAEPFFFEWDFYHNKAGLYVLTDAKKELLKELYELFTILGEQGIGTDRNIGGGKFNVEYGGTLELGETKENSNGQLLLSLYIPTEEELPKLNLKNSLYSILPRGGFMAGSCNEKNRHLHKKNIYMFNVGSYFITKEQLQGKVVDLQPTWNSNEMHPVYRSGLPLSVPIKILNYE</sequence>
<gene>
    <name evidence="6" type="ORF">PMEL_200047</name>
</gene>
<reference evidence="6 7" key="1">
    <citation type="submission" date="2017-05" db="EMBL/GenBank/DDBJ databases">
        <title>whole genome sequence of Prevotella melaninogenica GAI 07411.</title>
        <authorList>
            <person name="Kondo Y."/>
            <person name="Hoshino T."/>
        </authorList>
    </citation>
    <scope>NUCLEOTIDE SEQUENCE [LARGE SCALE GENOMIC DNA]</scope>
    <source>
        <strain evidence="6 7">GAI 07411</strain>
    </source>
</reference>
<dbReference type="OrthoDB" id="7059961at2"/>
<evidence type="ECO:0000313" key="7">
    <source>
        <dbReference type="Proteomes" id="UP000267517"/>
    </source>
</evidence>
<keyword evidence="4" id="KW-0051">Antiviral defense</keyword>
<dbReference type="Pfam" id="PF17953">
    <property type="entry name" value="Csm4_C"/>
    <property type="match status" value="1"/>
</dbReference>
<evidence type="ECO:0000259" key="5">
    <source>
        <dbReference type="Pfam" id="PF17953"/>
    </source>
</evidence>
<feature type="domain" description="Csm4 C-terminal" evidence="5">
    <location>
        <begin position="230"/>
        <end position="327"/>
    </location>
</feature>
<dbReference type="EMBL" id="AP018050">
    <property type="protein sequence ID" value="BBA29534.1"/>
    <property type="molecule type" value="Genomic_DNA"/>
</dbReference>
<dbReference type="InterPro" id="IPR005510">
    <property type="entry name" value="Csm4"/>
</dbReference>
<keyword evidence="3" id="KW-0694">RNA-binding</keyword>
<organism evidence="6 7">
    <name type="scientific">Prevotella melaninogenica</name>
    <dbReference type="NCBI Taxonomy" id="28132"/>
    <lineage>
        <taxon>Bacteria</taxon>
        <taxon>Pseudomonadati</taxon>
        <taxon>Bacteroidota</taxon>
        <taxon>Bacteroidia</taxon>
        <taxon>Bacteroidales</taxon>
        <taxon>Prevotellaceae</taxon>
        <taxon>Prevotella</taxon>
    </lineage>
</organism>
<evidence type="ECO:0000256" key="2">
    <source>
        <dbReference type="ARBA" id="ARBA00016109"/>
    </source>
</evidence>
<dbReference type="GO" id="GO:0051607">
    <property type="term" value="P:defense response to virus"/>
    <property type="evidence" value="ECO:0007669"/>
    <property type="project" value="UniProtKB-KW"/>
</dbReference>